<comment type="similarity">
    <text evidence="1 4">Belongs to the thiolase-like superfamily. Thiolase family.</text>
</comment>
<organism evidence="7 8">
    <name type="scientific">Streptomyces chlorus</name>
    <dbReference type="NCBI Taxonomy" id="887452"/>
    <lineage>
        <taxon>Bacteria</taxon>
        <taxon>Bacillati</taxon>
        <taxon>Actinomycetota</taxon>
        <taxon>Actinomycetes</taxon>
        <taxon>Kitasatosporales</taxon>
        <taxon>Streptomycetaceae</taxon>
        <taxon>Streptomyces</taxon>
    </lineage>
</organism>
<protein>
    <submittedName>
        <fullName evidence="7">Thiolase family protein</fullName>
    </submittedName>
</protein>
<dbReference type="PROSITE" id="PS00737">
    <property type="entry name" value="THIOLASE_2"/>
    <property type="match status" value="1"/>
</dbReference>
<evidence type="ECO:0000256" key="1">
    <source>
        <dbReference type="ARBA" id="ARBA00010982"/>
    </source>
</evidence>
<accession>A0ABW1DZU6</accession>
<dbReference type="InterPro" id="IPR016039">
    <property type="entry name" value="Thiolase-like"/>
</dbReference>
<dbReference type="Proteomes" id="UP001596180">
    <property type="component" value="Unassembled WGS sequence"/>
</dbReference>
<evidence type="ECO:0000313" key="8">
    <source>
        <dbReference type="Proteomes" id="UP001596180"/>
    </source>
</evidence>
<keyword evidence="8" id="KW-1185">Reference proteome</keyword>
<dbReference type="Pfam" id="PF00108">
    <property type="entry name" value="Thiolase_N"/>
    <property type="match status" value="1"/>
</dbReference>
<dbReference type="PANTHER" id="PTHR43365">
    <property type="entry name" value="BLR7806 PROTEIN"/>
    <property type="match status" value="1"/>
</dbReference>
<dbReference type="InterPro" id="IPR020616">
    <property type="entry name" value="Thiolase_N"/>
</dbReference>
<evidence type="ECO:0000256" key="3">
    <source>
        <dbReference type="ARBA" id="ARBA00023315"/>
    </source>
</evidence>
<dbReference type="InterPro" id="IPR020610">
    <property type="entry name" value="Thiolase_AS"/>
</dbReference>
<dbReference type="RefSeq" id="WP_355896453.1">
    <property type="nucleotide sequence ID" value="NZ_JBHSOA010000037.1"/>
</dbReference>
<dbReference type="InterPro" id="IPR002155">
    <property type="entry name" value="Thiolase"/>
</dbReference>
<dbReference type="InterPro" id="IPR020613">
    <property type="entry name" value="Thiolase_CS"/>
</dbReference>
<gene>
    <name evidence="7" type="ORF">ACFPZI_18225</name>
</gene>
<keyword evidence="3 4" id="KW-0012">Acyltransferase</keyword>
<dbReference type="CDD" id="cd00751">
    <property type="entry name" value="thiolase"/>
    <property type="match status" value="1"/>
</dbReference>
<keyword evidence="2 4" id="KW-0808">Transferase</keyword>
<dbReference type="SUPFAM" id="SSF53901">
    <property type="entry name" value="Thiolase-like"/>
    <property type="match status" value="2"/>
</dbReference>
<name>A0ABW1DZU6_9ACTN</name>
<evidence type="ECO:0000259" key="5">
    <source>
        <dbReference type="Pfam" id="PF00108"/>
    </source>
</evidence>
<reference evidence="8" key="1">
    <citation type="journal article" date="2019" name="Int. J. Syst. Evol. Microbiol.">
        <title>The Global Catalogue of Microorganisms (GCM) 10K type strain sequencing project: providing services to taxonomists for standard genome sequencing and annotation.</title>
        <authorList>
            <consortium name="The Broad Institute Genomics Platform"/>
            <consortium name="The Broad Institute Genome Sequencing Center for Infectious Disease"/>
            <person name="Wu L."/>
            <person name="Ma J."/>
        </authorList>
    </citation>
    <scope>NUCLEOTIDE SEQUENCE [LARGE SCALE GENOMIC DNA]</scope>
    <source>
        <strain evidence="8">JCM 10411</strain>
    </source>
</reference>
<evidence type="ECO:0000256" key="2">
    <source>
        <dbReference type="ARBA" id="ARBA00022679"/>
    </source>
</evidence>
<comment type="caution">
    <text evidence="7">The sequence shown here is derived from an EMBL/GenBank/DDBJ whole genome shotgun (WGS) entry which is preliminary data.</text>
</comment>
<dbReference type="InterPro" id="IPR020617">
    <property type="entry name" value="Thiolase_C"/>
</dbReference>
<feature type="domain" description="Thiolase C-terminal" evidence="6">
    <location>
        <begin position="275"/>
        <end position="396"/>
    </location>
</feature>
<dbReference type="Gene3D" id="3.40.47.10">
    <property type="match status" value="2"/>
</dbReference>
<dbReference type="EMBL" id="JBHSOA010000037">
    <property type="protein sequence ID" value="MFC5853675.1"/>
    <property type="molecule type" value="Genomic_DNA"/>
</dbReference>
<dbReference type="Pfam" id="PF02803">
    <property type="entry name" value="Thiolase_C"/>
    <property type="match status" value="1"/>
</dbReference>
<dbReference type="NCBIfam" id="TIGR01930">
    <property type="entry name" value="AcCoA-C-Actrans"/>
    <property type="match status" value="1"/>
</dbReference>
<evidence type="ECO:0000313" key="7">
    <source>
        <dbReference type="EMBL" id="MFC5853675.1"/>
    </source>
</evidence>
<dbReference type="PROSITE" id="PS00099">
    <property type="entry name" value="THIOLASE_3"/>
    <property type="match status" value="1"/>
</dbReference>
<evidence type="ECO:0000256" key="4">
    <source>
        <dbReference type="RuleBase" id="RU003557"/>
    </source>
</evidence>
<evidence type="ECO:0000259" key="6">
    <source>
        <dbReference type="Pfam" id="PF02803"/>
    </source>
</evidence>
<feature type="domain" description="Thiolase N-terminal" evidence="5">
    <location>
        <begin position="6"/>
        <end position="266"/>
    </location>
</feature>
<dbReference type="PIRSF" id="PIRSF000429">
    <property type="entry name" value="Ac-CoA_Ac_transf"/>
    <property type="match status" value="1"/>
</dbReference>
<dbReference type="PANTHER" id="PTHR43365:SF1">
    <property type="entry name" value="ACETYL-COA C-ACYLTRANSFERASE"/>
    <property type="match status" value="1"/>
</dbReference>
<sequence>MTNTAVIVDAIRSPMAKGKAPRDGRPGGALSSLHPVELLGQVLRRLVDRNGIDPAIVDDVITGCVSQVGEQSGPVGRWAWLAAGLPESVPSVTVHRACGSSQQAADFAAQAVIAGAHDIVIASGVESMSRIPMLTARIGQDPWGPSVAERYAPGLVPQGVSAELIAARRGFSRHDLDAFSARSHANATATDLGDEIVPITLPDGTVVSADETVRPQTSVEGLAGLKPSFETPEMSARFPEIGEWKVTPGNSSQLADGASALLIMSETKARELGLRPRARFHSFALAGDDPITMLTGPIPATEKLLKRTGLTIDQIDHYEVNEAFAPVPLAWAQHFGADPARLNPRGGAIALGHPLGGSGGRLLTTALHGLEATGGRYGLVTMCEAGGMANATLIERL</sequence>
<proteinExistence type="inferred from homology"/>